<evidence type="ECO:0000256" key="1">
    <source>
        <dbReference type="ARBA" id="ARBA00022553"/>
    </source>
</evidence>
<sequence>MMAKGYRIVVAKNGVEAIALTKSSIPDLIMMDIQMPVIQGLEAIAVTKARVPDLILMDVQMPEMDGLEAMRQIRSDRQFAHIPIIALTALAMTGDRERCLEAGASDDLTKPVKLKQLASTIQLLLEAQDSQK</sequence>
<dbReference type="SMART" id="SM00448">
    <property type="entry name" value="REC"/>
    <property type="match status" value="1"/>
</dbReference>
<organism evidence="5 6">
    <name type="scientific">Microcoleus anatoxicus PTRS2</name>
    <dbReference type="NCBI Taxonomy" id="2705321"/>
    <lineage>
        <taxon>Bacteria</taxon>
        <taxon>Bacillati</taxon>
        <taxon>Cyanobacteriota</taxon>
        <taxon>Cyanophyceae</taxon>
        <taxon>Oscillatoriophycideae</taxon>
        <taxon>Oscillatoriales</taxon>
        <taxon>Microcoleaceae</taxon>
        <taxon>Microcoleus</taxon>
        <taxon>Microcoleus anatoxicus</taxon>
    </lineage>
</organism>
<dbReference type="SUPFAM" id="SSF52172">
    <property type="entry name" value="CheY-like"/>
    <property type="match status" value="2"/>
</dbReference>
<protein>
    <submittedName>
        <fullName evidence="5">Response regulator</fullName>
    </submittedName>
</protein>
<evidence type="ECO:0000313" key="6">
    <source>
        <dbReference type="Proteomes" id="UP001384579"/>
    </source>
</evidence>
<dbReference type="Pfam" id="PF00072">
    <property type="entry name" value="Response_reg"/>
    <property type="match status" value="1"/>
</dbReference>
<dbReference type="PANTHER" id="PTHR45339:SF1">
    <property type="entry name" value="HYBRID SIGNAL TRANSDUCTION HISTIDINE KINASE J"/>
    <property type="match status" value="1"/>
</dbReference>
<dbReference type="EMBL" id="JBBLXS010000069">
    <property type="protein sequence ID" value="MEK0184721.1"/>
    <property type="molecule type" value="Genomic_DNA"/>
</dbReference>
<dbReference type="InterPro" id="IPR001789">
    <property type="entry name" value="Sig_transdc_resp-reg_receiver"/>
</dbReference>
<dbReference type="Gene3D" id="3.40.50.2300">
    <property type="match status" value="2"/>
</dbReference>
<evidence type="ECO:0000256" key="3">
    <source>
        <dbReference type="PROSITE-ProRule" id="PRU00169"/>
    </source>
</evidence>
<accession>A0ABU8YK23</accession>
<dbReference type="Proteomes" id="UP001384579">
    <property type="component" value="Unassembled WGS sequence"/>
</dbReference>
<feature type="modified residue" description="4-aspartylphosphate" evidence="3">
    <location>
        <position position="58"/>
    </location>
</feature>
<proteinExistence type="predicted"/>
<evidence type="ECO:0000259" key="4">
    <source>
        <dbReference type="PROSITE" id="PS50110"/>
    </source>
</evidence>
<gene>
    <name evidence="5" type="ORF">WMG39_07600</name>
</gene>
<keyword evidence="2" id="KW-0902">Two-component regulatory system</keyword>
<keyword evidence="1 3" id="KW-0597">Phosphoprotein</keyword>
<evidence type="ECO:0000313" key="5">
    <source>
        <dbReference type="EMBL" id="MEK0184721.1"/>
    </source>
</evidence>
<dbReference type="InterPro" id="IPR011006">
    <property type="entry name" value="CheY-like_superfamily"/>
</dbReference>
<comment type="caution">
    <text evidence="5">The sequence shown here is derived from an EMBL/GenBank/DDBJ whole genome shotgun (WGS) entry which is preliminary data.</text>
</comment>
<keyword evidence="6" id="KW-1185">Reference proteome</keyword>
<name>A0ABU8YK23_9CYAN</name>
<dbReference type="PANTHER" id="PTHR45339">
    <property type="entry name" value="HYBRID SIGNAL TRANSDUCTION HISTIDINE KINASE J"/>
    <property type="match status" value="1"/>
</dbReference>
<feature type="domain" description="Response regulatory" evidence="4">
    <location>
        <begin position="1"/>
        <end position="125"/>
    </location>
</feature>
<reference evidence="5 6" key="1">
    <citation type="journal article" date="2020" name="Harmful Algae">
        <title>Molecular and morphological characterization of a novel dihydroanatoxin-a producing Microcoleus species (cyanobacteria) from the Russian River, California, USA.</title>
        <authorList>
            <person name="Conklin K.Y."/>
            <person name="Stancheva R."/>
            <person name="Otten T.G."/>
            <person name="Fadness R."/>
            <person name="Boyer G.L."/>
            <person name="Read B."/>
            <person name="Zhang X."/>
            <person name="Sheath R.G."/>
        </authorList>
    </citation>
    <scope>NUCLEOTIDE SEQUENCE [LARGE SCALE GENOMIC DNA]</scope>
    <source>
        <strain evidence="5 6">PTRS2</strain>
    </source>
</reference>
<evidence type="ECO:0000256" key="2">
    <source>
        <dbReference type="ARBA" id="ARBA00023012"/>
    </source>
</evidence>
<dbReference type="PROSITE" id="PS50110">
    <property type="entry name" value="RESPONSE_REGULATORY"/>
    <property type="match status" value="1"/>
</dbReference>